<dbReference type="Proteomes" id="UP000499080">
    <property type="component" value="Unassembled WGS sequence"/>
</dbReference>
<comment type="subcellular location">
    <subcellularLocation>
        <location evidence="1">Nucleus</location>
    </subcellularLocation>
</comment>
<evidence type="ECO:0000313" key="2">
    <source>
        <dbReference type="EMBL" id="GBM80968.1"/>
    </source>
</evidence>
<dbReference type="OrthoDB" id="6434971at2759"/>
<comment type="caution">
    <text evidence="2">The sequence shown here is derived from an EMBL/GenBank/DDBJ whole genome shotgun (WGS) entry which is preliminary data.</text>
</comment>
<reference evidence="2 3" key="1">
    <citation type="journal article" date="2019" name="Sci. Rep.">
        <title>Orb-weaving spider Araneus ventricosus genome elucidates the spidroin gene catalogue.</title>
        <authorList>
            <person name="Kono N."/>
            <person name="Nakamura H."/>
            <person name="Ohtoshi R."/>
            <person name="Moran D.A.P."/>
            <person name="Shinohara A."/>
            <person name="Yoshida Y."/>
            <person name="Fujiwara M."/>
            <person name="Mori M."/>
            <person name="Tomita M."/>
            <person name="Arakawa K."/>
        </authorList>
    </citation>
    <scope>NUCLEOTIDE SEQUENCE [LARGE SCALE GENOMIC DNA]</scope>
</reference>
<accession>A0A4Y2ISW1</accession>
<evidence type="ECO:0008006" key="4">
    <source>
        <dbReference type="Google" id="ProtNLM"/>
    </source>
</evidence>
<proteinExistence type="predicted"/>
<dbReference type="Gene3D" id="1.10.10.10">
    <property type="entry name" value="Winged helix-like DNA-binding domain superfamily/Winged helix DNA-binding domain"/>
    <property type="match status" value="1"/>
</dbReference>
<dbReference type="InterPro" id="IPR036388">
    <property type="entry name" value="WH-like_DNA-bd_sf"/>
</dbReference>
<sequence length="98" mass="11266">MENGSSKRNQYDVRKFVLRLFKEGKSHREIAQNVGRSHTCVQKIIGKFKSDGLTENKSGRRRKCILSDVTKIKILKEIKLNPKVSEVKVAAETLSNHW</sequence>
<dbReference type="GO" id="GO:0005634">
    <property type="term" value="C:nucleus"/>
    <property type="evidence" value="ECO:0007669"/>
    <property type="project" value="UniProtKB-SubCell"/>
</dbReference>
<gene>
    <name evidence="2" type="ORF">AVEN_11487_1</name>
</gene>
<dbReference type="Pfam" id="PF13384">
    <property type="entry name" value="HTH_23"/>
    <property type="match status" value="1"/>
</dbReference>
<protein>
    <recommendedName>
        <fullName evidence="4">Paired domain-containing protein</fullName>
    </recommendedName>
</protein>
<dbReference type="InterPro" id="IPR009057">
    <property type="entry name" value="Homeodomain-like_sf"/>
</dbReference>
<dbReference type="SUPFAM" id="SSF46689">
    <property type="entry name" value="Homeodomain-like"/>
    <property type="match status" value="1"/>
</dbReference>
<organism evidence="2 3">
    <name type="scientific">Araneus ventricosus</name>
    <name type="common">Orbweaver spider</name>
    <name type="synonym">Epeira ventricosa</name>
    <dbReference type="NCBI Taxonomy" id="182803"/>
    <lineage>
        <taxon>Eukaryota</taxon>
        <taxon>Metazoa</taxon>
        <taxon>Ecdysozoa</taxon>
        <taxon>Arthropoda</taxon>
        <taxon>Chelicerata</taxon>
        <taxon>Arachnida</taxon>
        <taxon>Araneae</taxon>
        <taxon>Araneomorphae</taxon>
        <taxon>Entelegynae</taxon>
        <taxon>Araneoidea</taxon>
        <taxon>Araneidae</taxon>
        <taxon>Araneus</taxon>
    </lineage>
</organism>
<name>A0A4Y2ISW1_ARAVE</name>
<keyword evidence="3" id="KW-1185">Reference proteome</keyword>
<dbReference type="AlphaFoldDB" id="A0A4Y2ISW1"/>
<evidence type="ECO:0000313" key="3">
    <source>
        <dbReference type="Proteomes" id="UP000499080"/>
    </source>
</evidence>
<evidence type="ECO:0000256" key="1">
    <source>
        <dbReference type="ARBA" id="ARBA00004123"/>
    </source>
</evidence>
<dbReference type="EMBL" id="BGPR01002914">
    <property type="protein sequence ID" value="GBM80968.1"/>
    <property type="molecule type" value="Genomic_DNA"/>
</dbReference>